<accession>A0A4P9XQN1</accession>
<dbReference type="GO" id="GO:0005634">
    <property type="term" value="C:nucleus"/>
    <property type="evidence" value="ECO:0007669"/>
    <property type="project" value="UniProtKB-SubCell"/>
</dbReference>
<name>A0A4P9XQN1_9FUNG</name>
<evidence type="ECO:0000256" key="6">
    <source>
        <dbReference type="ARBA" id="ARBA00023328"/>
    </source>
</evidence>
<evidence type="ECO:0000256" key="4">
    <source>
        <dbReference type="ARBA" id="ARBA00022454"/>
    </source>
</evidence>
<feature type="region of interest" description="Disordered" evidence="7">
    <location>
        <begin position="1"/>
        <end position="20"/>
    </location>
</feature>
<dbReference type="OrthoDB" id="2386686at2759"/>
<gene>
    <name evidence="8" type="ORF">THASP1DRAFT_30581</name>
</gene>
<keyword evidence="5" id="KW-0539">Nucleus</keyword>
<dbReference type="InterPro" id="IPR020987">
    <property type="entry name" value="Centromere_Cenp-M"/>
</dbReference>
<dbReference type="Proteomes" id="UP000271241">
    <property type="component" value="Unassembled WGS sequence"/>
</dbReference>
<evidence type="ECO:0000256" key="1">
    <source>
        <dbReference type="ARBA" id="ARBA00004123"/>
    </source>
</evidence>
<dbReference type="PANTHER" id="PTHR34436:SF1">
    <property type="entry name" value="CENTROMERE PROTEIN M"/>
    <property type="match status" value="1"/>
</dbReference>
<dbReference type="AlphaFoldDB" id="A0A4P9XQN1"/>
<evidence type="ECO:0000256" key="2">
    <source>
        <dbReference type="ARBA" id="ARBA00004584"/>
    </source>
</evidence>
<evidence type="ECO:0000256" key="3">
    <source>
        <dbReference type="ARBA" id="ARBA00016382"/>
    </source>
</evidence>
<keyword evidence="6" id="KW-0137">Centromere</keyword>
<dbReference type="Gene3D" id="3.40.50.300">
    <property type="entry name" value="P-loop containing nucleotide triphosphate hydrolases"/>
    <property type="match status" value="1"/>
</dbReference>
<proteinExistence type="predicted"/>
<evidence type="ECO:0000256" key="5">
    <source>
        <dbReference type="ARBA" id="ARBA00023242"/>
    </source>
</evidence>
<dbReference type="PANTHER" id="PTHR34436">
    <property type="entry name" value="CENTROMERE PROTEIN M"/>
    <property type="match status" value="1"/>
</dbReference>
<sequence length="215" mass="23725">MELPLASSLKFPPPGSIPPPTSDLHTTVLLVGSVSTGKRTLARSILRTIKDRRFEFRTTGALPLPHNITARVDYVVLLVNQTDYSSLEAFRVSMLHLPAEYFLGRCAVVLTHVDQAQRWAFELNVLYNSVVDICPTLPTFLVNLTSPQEAHVVAQHLATAFDTACGRTHDMTPLASQIISLDCTDSIEECWQESLSDLSGHLEDDVDMRAVDGHS</sequence>
<dbReference type="GO" id="GO:0000775">
    <property type="term" value="C:chromosome, centromeric region"/>
    <property type="evidence" value="ECO:0007669"/>
    <property type="project" value="UniProtKB-SubCell"/>
</dbReference>
<keyword evidence="4" id="KW-0158">Chromosome</keyword>
<keyword evidence="9" id="KW-1185">Reference proteome</keyword>
<comment type="subcellular location">
    <subcellularLocation>
        <location evidence="2">Chromosome</location>
        <location evidence="2">Centromere</location>
    </subcellularLocation>
    <subcellularLocation>
        <location evidence="1">Nucleus</location>
    </subcellularLocation>
</comment>
<organism evidence="8 9">
    <name type="scientific">Thamnocephalis sphaerospora</name>
    <dbReference type="NCBI Taxonomy" id="78915"/>
    <lineage>
        <taxon>Eukaryota</taxon>
        <taxon>Fungi</taxon>
        <taxon>Fungi incertae sedis</taxon>
        <taxon>Zoopagomycota</taxon>
        <taxon>Zoopagomycotina</taxon>
        <taxon>Zoopagomycetes</taxon>
        <taxon>Zoopagales</taxon>
        <taxon>Sigmoideomycetaceae</taxon>
        <taxon>Thamnocephalis</taxon>
    </lineage>
</organism>
<dbReference type="STRING" id="78915.A0A4P9XQN1"/>
<evidence type="ECO:0000313" key="8">
    <source>
        <dbReference type="EMBL" id="RKP07600.1"/>
    </source>
</evidence>
<dbReference type="InterPro" id="IPR027417">
    <property type="entry name" value="P-loop_NTPase"/>
</dbReference>
<dbReference type="Pfam" id="PF11111">
    <property type="entry name" value="CENP-M"/>
    <property type="match status" value="1"/>
</dbReference>
<reference evidence="9" key="1">
    <citation type="journal article" date="2018" name="Nat. Microbiol.">
        <title>Leveraging single-cell genomics to expand the fungal tree of life.</title>
        <authorList>
            <person name="Ahrendt S.R."/>
            <person name="Quandt C.A."/>
            <person name="Ciobanu D."/>
            <person name="Clum A."/>
            <person name="Salamov A."/>
            <person name="Andreopoulos B."/>
            <person name="Cheng J.F."/>
            <person name="Woyke T."/>
            <person name="Pelin A."/>
            <person name="Henrissat B."/>
            <person name="Reynolds N.K."/>
            <person name="Benny G.L."/>
            <person name="Smith M.E."/>
            <person name="James T.Y."/>
            <person name="Grigoriev I.V."/>
        </authorList>
    </citation>
    <scope>NUCLEOTIDE SEQUENCE [LARGE SCALE GENOMIC DNA]</scope>
    <source>
        <strain evidence="9">RSA 1356</strain>
    </source>
</reference>
<protein>
    <recommendedName>
        <fullName evidence="3">Centromere protein M</fullName>
    </recommendedName>
</protein>
<evidence type="ECO:0000256" key="7">
    <source>
        <dbReference type="SAM" id="MobiDB-lite"/>
    </source>
</evidence>
<feature type="compositionally biased region" description="Pro residues" evidence="7">
    <location>
        <begin position="11"/>
        <end position="20"/>
    </location>
</feature>
<evidence type="ECO:0000313" key="9">
    <source>
        <dbReference type="Proteomes" id="UP000271241"/>
    </source>
</evidence>
<dbReference type="EMBL" id="KZ992696">
    <property type="protein sequence ID" value="RKP07600.1"/>
    <property type="molecule type" value="Genomic_DNA"/>
</dbReference>